<comment type="caution">
    <text evidence="1">The sequence shown here is derived from an EMBL/GenBank/DDBJ whole genome shotgun (WGS) entry which is preliminary data.</text>
</comment>
<protein>
    <submittedName>
        <fullName evidence="1">Uncharacterized protein</fullName>
    </submittedName>
</protein>
<reference evidence="1 2" key="1">
    <citation type="submission" date="2024-10" db="EMBL/GenBank/DDBJ databases">
        <title>Updated reference genomes for cyclostephanoid diatoms.</title>
        <authorList>
            <person name="Roberts W.R."/>
            <person name="Alverson A.J."/>
        </authorList>
    </citation>
    <scope>NUCLEOTIDE SEQUENCE [LARGE SCALE GENOMIC DNA]</scope>
    <source>
        <strain evidence="1 2">AJA228-03</strain>
    </source>
</reference>
<evidence type="ECO:0000313" key="1">
    <source>
        <dbReference type="EMBL" id="KAL3807409.1"/>
    </source>
</evidence>
<organism evidence="1 2">
    <name type="scientific">Cyclostephanos tholiformis</name>
    <dbReference type="NCBI Taxonomy" id="382380"/>
    <lineage>
        <taxon>Eukaryota</taxon>
        <taxon>Sar</taxon>
        <taxon>Stramenopiles</taxon>
        <taxon>Ochrophyta</taxon>
        <taxon>Bacillariophyta</taxon>
        <taxon>Coscinodiscophyceae</taxon>
        <taxon>Thalassiosirophycidae</taxon>
        <taxon>Stephanodiscales</taxon>
        <taxon>Stephanodiscaceae</taxon>
        <taxon>Cyclostephanos</taxon>
    </lineage>
</organism>
<dbReference type="AlphaFoldDB" id="A0ABD3R3X4"/>
<dbReference type="Proteomes" id="UP001530377">
    <property type="component" value="Unassembled WGS sequence"/>
</dbReference>
<keyword evidence="2" id="KW-1185">Reference proteome</keyword>
<evidence type="ECO:0000313" key="2">
    <source>
        <dbReference type="Proteomes" id="UP001530377"/>
    </source>
</evidence>
<accession>A0ABD3R3X4</accession>
<proteinExistence type="predicted"/>
<name>A0ABD3R3X4_9STRA</name>
<dbReference type="EMBL" id="JALLPB020000631">
    <property type="protein sequence ID" value="KAL3807409.1"/>
    <property type="molecule type" value="Genomic_DNA"/>
</dbReference>
<sequence>MEDIDSSSTTTLVFRPQENVAAFTVEPDGKASTNQSQSSNQKEVPLATFRKWKKLPKRLNLWVFKFDPDDPIDLSSSEGGGFPRPELLPIADIFQSVS</sequence>
<gene>
    <name evidence="1" type="ORF">ACHAXA_009471</name>
</gene>